<dbReference type="NCBIfam" id="NF038082">
    <property type="entry name" value="phiSA1p31"/>
    <property type="match status" value="1"/>
</dbReference>
<comment type="caution">
    <text evidence="1">The sequence shown here is derived from an EMBL/GenBank/DDBJ whole genome shotgun (WGS) entry which is preliminary data.</text>
</comment>
<dbReference type="Proteomes" id="UP001499895">
    <property type="component" value="Unassembled WGS sequence"/>
</dbReference>
<evidence type="ECO:0008006" key="3">
    <source>
        <dbReference type="Google" id="ProtNLM"/>
    </source>
</evidence>
<evidence type="ECO:0000313" key="1">
    <source>
        <dbReference type="EMBL" id="GAA0453771.1"/>
    </source>
</evidence>
<gene>
    <name evidence="1" type="ORF">GCM10009544_15670</name>
</gene>
<keyword evidence="2" id="KW-1185">Reference proteome</keyword>
<protein>
    <recommendedName>
        <fullName evidence="3">Immunity protein 35 domain-containing protein</fullName>
    </recommendedName>
</protein>
<proteinExistence type="predicted"/>
<organism evidence="1 2">
    <name type="scientific">Streptomyces stramineus</name>
    <dbReference type="NCBI Taxonomy" id="173861"/>
    <lineage>
        <taxon>Bacteria</taxon>
        <taxon>Bacillati</taxon>
        <taxon>Actinomycetota</taxon>
        <taxon>Actinomycetes</taxon>
        <taxon>Kitasatosporales</taxon>
        <taxon>Streptomycetaceae</taxon>
        <taxon>Streptomyces</taxon>
    </lineage>
</organism>
<name>A0ABP3JHG7_9ACTN</name>
<dbReference type="RefSeq" id="WP_344087800.1">
    <property type="nucleotide sequence ID" value="NZ_BAAAHB010000011.1"/>
</dbReference>
<sequence>MSILDDLTAAASTPGLPVGDQQQLARAIGDIHEIDGVPFDLSCLLVDATGGRWSWTGQRDDQGVPLMRFVPRPGDGQDMTAAERTPLPLNDLWWHHGPLLREQPPLLARDYRHALRTAPTPLDVFGGAA</sequence>
<evidence type="ECO:0000313" key="2">
    <source>
        <dbReference type="Proteomes" id="UP001499895"/>
    </source>
</evidence>
<accession>A0ABP3JHG7</accession>
<dbReference type="EMBL" id="BAAAHB010000011">
    <property type="protein sequence ID" value="GAA0453771.1"/>
    <property type="molecule type" value="Genomic_DNA"/>
</dbReference>
<reference evidence="2" key="1">
    <citation type="journal article" date="2019" name="Int. J. Syst. Evol. Microbiol.">
        <title>The Global Catalogue of Microorganisms (GCM) 10K type strain sequencing project: providing services to taxonomists for standard genome sequencing and annotation.</title>
        <authorList>
            <consortium name="The Broad Institute Genomics Platform"/>
            <consortium name="The Broad Institute Genome Sequencing Center for Infectious Disease"/>
            <person name="Wu L."/>
            <person name="Ma J."/>
        </authorList>
    </citation>
    <scope>NUCLEOTIDE SEQUENCE [LARGE SCALE GENOMIC DNA]</scope>
    <source>
        <strain evidence="2">JCM 10649</strain>
    </source>
</reference>